<organism evidence="1 2">
    <name type="scientific">Etheostoma spectabile</name>
    <name type="common">orangethroat darter</name>
    <dbReference type="NCBI Taxonomy" id="54343"/>
    <lineage>
        <taxon>Eukaryota</taxon>
        <taxon>Metazoa</taxon>
        <taxon>Chordata</taxon>
        <taxon>Craniata</taxon>
        <taxon>Vertebrata</taxon>
        <taxon>Euteleostomi</taxon>
        <taxon>Actinopterygii</taxon>
        <taxon>Neopterygii</taxon>
        <taxon>Teleostei</taxon>
        <taxon>Neoteleostei</taxon>
        <taxon>Acanthomorphata</taxon>
        <taxon>Eupercaria</taxon>
        <taxon>Perciformes</taxon>
        <taxon>Percoidei</taxon>
        <taxon>Percidae</taxon>
        <taxon>Etheostomatinae</taxon>
        <taxon>Etheostoma</taxon>
    </lineage>
</organism>
<protein>
    <submittedName>
        <fullName evidence="1">Uncharacterized protein</fullName>
    </submittedName>
</protein>
<dbReference type="Proteomes" id="UP000327493">
    <property type="component" value="Chromosome 9"/>
</dbReference>
<evidence type="ECO:0000313" key="1">
    <source>
        <dbReference type="EMBL" id="KAA8589890.1"/>
    </source>
</evidence>
<name>A0A5J5DAJ6_9PERO</name>
<sequence>MMMMMMMMMMVVVVVKLYTNMPIYYLFLGASLTECPMIIILSVSLFLCLSVCVSSRVQSVLVCSRDCHPRGEL</sequence>
<reference evidence="1 2" key="1">
    <citation type="submission" date="2019-08" db="EMBL/GenBank/DDBJ databases">
        <title>A chromosome-level genome assembly, high-density linkage maps, and genome scans reveal the genomic architecture of hybrid incompatibilities underlying speciation via character displacement in darters (Percidae: Etheostominae).</title>
        <authorList>
            <person name="Moran R.L."/>
            <person name="Catchen J.M."/>
            <person name="Fuller R.C."/>
        </authorList>
    </citation>
    <scope>NUCLEOTIDE SEQUENCE [LARGE SCALE GENOMIC DNA]</scope>
    <source>
        <strain evidence="1">EspeVRDwgs_2016</strain>
        <tissue evidence="1">Muscle</tissue>
    </source>
</reference>
<evidence type="ECO:0000313" key="2">
    <source>
        <dbReference type="Proteomes" id="UP000327493"/>
    </source>
</evidence>
<dbReference type="AlphaFoldDB" id="A0A5J5DAJ6"/>
<gene>
    <name evidence="1" type="ORF">FQN60_013255</name>
</gene>
<comment type="caution">
    <text evidence="1">The sequence shown here is derived from an EMBL/GenBank/DDBJ whole genome shotgun (WGS) entry which is preliminary data.</text>
</comment>
<proteinExistence type="predicted"/>
<keyword evidence="2" id="KW-1185">Reference proteome</keyword>
<accession>A0A5J5DAJ6</accession>
<dbReference type="EMBL" id="VOFY01000009">
    <property type="protein sequence ID" value="KAA8589890.1"/>
    <property type="molecule type" value="Genomic_DNA"/>
</dbReference>